<feature type="binding site" evidence="3">
    <location>
        <begin position="94"/>
        <end position="97"/>
    </location>
    <ligand>
        <name>substrate</name>
    </ligand>
</feature>
<comment type="function">
    <text evidence="3">Catalyzes the reversible conversion of ribose-5-phosphate to ribulose 5-phosphate.</text>
</comment>
<dbReference type="SUPFAM" id="SSF100950">
    <property type="entry name" value="NagB/RpiA/CoA transferase-like"/>
    <property type="match status" value="1"/>
</dbReference>
<dbReference type="GO" id="GO:0009052">
    <property type="term" value="P:pentose-phosphate shunt, non-oxidative branch"/>
    <property type="evidence" value="ECO:0007669"/>
    <property type="project" value="UniProtKB-UniRule"/>
</dbReference>
<accession>A0A2W5EZ93</accession>
<dbReference type="EC" id="5.3.1.6" evidence="3"/>
<name>A0A2W5EZ93_9SPHI</name>
<comment type="pathway">
    <text evidence="3">Carbohydrate degradation; pentose phosphate pathway; D-ribose 5-phosphate from D-ribulose 5-phosphate (non-oxidative stage): step 1/1.</text>
</comment>
<dbReference type="Gene3D" id="3.40.50.1360">
    <property type="match status" value="1"/>
</dbReference>
<dbReference type="CDD" id="cd01398">
    <property type="entry name" value="RPI_A"/>
    <property type="match status" value="1"/>
</dbReference>
<dbReference type="Proteomes" id="UP000249645">
    <property type="component" value="Unassembled WGS sequence"/>
</dbReference>
<feature type="binding site" evidence="3">
    <location>
        <begin position="81"/>
        <end position="84"/>
    </location>
    <ligand>
        <name>substrate</name>
    </ligand>
</feature>
<dbReference type="InterPro" id="IPR020672">
    <property type="entry name" value="Ribose5P_isomerase_typA_subgr"/>
</dbReference>
<dbReference type="AlphaFoldDB" id="A0A2W5EZ93"/>
<dbReference type="FunFam" id="3.40.50.1360:FF:000001">
    <property type="entry name" value="Ribose-5-phosphate isomerase A"/>
    <property type="match status" value="1"/>
</dbReference>
<dbReference type="GO" id="GO:0006014">
    <property type="term" value="P:D-ribose metabolic process"/>
    <property type="evidence" value="ECO:0007669"/>
    <property type="project" value="TreeGrafter"/>
</dbReference>
<protein>
    <recommendedName>
        <fullName evidence="3">Ribose-5-phosphate isomerase A</fullName>
        <ecNumber evidence="3">5.3.1.6</ecNumber>
    </recommendedName>
    <alternativeName>
        <fullName evidence="3">Phosphoriboisomerase A</fullName>
        <shortName evidence="3">PRI</shortName>
    </alternativeName>
</protein>
<keyword evidence="2 3" id="KW-0413">Isomerase</keyword>
<feature type="binding site" evidence="3">
    <location>
        <begin position="25"/>
        <end position="28"/>
    </location>
    <ligand>
        <name>substrate</name>
    </ligand>
</feature>
<dbReference type="NCBIfam" id="TIGR00021">
    <property type="entry name" value="rpiA"/>
    <property type="match status" value="1"/>
</dbReference>
<dbReference type="HAMAP" id="MF_00170">
    <property type="entry name" value="Rib_5P_isom_A"/>
    <property type="match status" value="1"/>
</dbReference>
<proteinExistence type="inferred from homology"/>
<comment type="similarity">
    <text evidence="3">Belongs to the ribose 5-phosphate isomerase family.</text>
</comment>
<comment type="caution">
    <text evidence="4">The sequence shown here is derived from an EMBL/GenBank/DDBJ whole genome shotgun (WGS) entry which is preliminary data.</text>
</comment>
<comment type="catalytic activity">
    <reaction evidence="1 3">
        <text>aldehydo-D-ribose 5-phosphate = D-ribulose 5-phosphate</text>
        <dbReference type="Rhea" id="RHEA:14657"/>
        <dbReference type="ChEBI" id="CHEBI:58121"/>
        <dbReference type="ChEBI" id="CHEBI:58273"/>
        <dbReference type="EC" id="5.3.1.6"/>
    </reaction>
</comment>
<dbReference type="PANTHER" id="PTHR11934">
    <property type="entry name" value="RIBOSE-5-PHOSPHATE ISOMERASE"/>
    <property type="match status" value="1"/>
</dbReference>
<dbReference type="Gene3D" id="3.30.70.260">
    <property type="match status" value="1"/>
</dbReference>
<dbReference type="SUPFAM" id="SSF75445">
    <property type="entry name" value="D-ribose-5-phosphate isomerase (RpiA), lid domain"/>
    <property type="match status" value="1"/>
</dbReference>
<sequence length="225" mass="24902">MNPKQLAGEKAVEYVKSGMKVGLGTGSTAYFTIQEIGRRYKNEGLDIQAIATSIESENLAKEWGVPLVSFADIDHLDVTIDGADEADHQLNLIKGGGGALLREKIVASATKFYVIVADERKYVEQLGKFGLPVEIIPFAWEETFRQVSALGCTPKRREKDGEIFITDNHNFIFDCDFGFIQDAYKVNDQLHNIPGVVETGLFLDKTDVFIIGKNSGELEIIKKKG</sequence>
<evidence type="ECO:0000256" key="2">
    <source>
        <dbReference type="ARBA" id="ARBA00023235"/>
    </source>
</evidence>
<gene>
    <name evidence="3" type="primary">rpiA</name>
    <name evidence="4" type="ORF">DI598_08160</name>
</gene>
<evidence type="ECO:0000256" key="3">
    <source>
        <dbReference type="HAMAP-Rule" id="MF_00170"/>
    </source>
</evidence>
<reference evidence="4 5" key="1">
    <citation type="submission" date="2017-11" db="EMBL/GenBank/DDBJ databases">
        <title>Infants hospitalized years apart are colonized by the same room-sourced microbial strains.</title>
        <authorList>
            <person name="Brooks B."/>
            <person name="Olm M.R."/>
            <person name="Firek B.A."/>
            <person name="Baker R."/>
            <person name="Thomas B.C."/>
            <person name="Morowitz M.J."/>
            <person name="Banfield J.F."/>
        </authorList>
    </citation>
    <scope>NUCLEOTIDE SEQUENCE [LARGE SCALE GENOMIC DNA]</scope>
    <source>
        <strain evidence="4">S2_009_000_R2_76</strain>
    </source>
</reference>
<dbReference type="Pfam" id="PF06026">
    <property type="entry name" value="Rib_5-P_isom_A"/>
    <property type="match status" value="1"/>
</dbReference>
<comment type="subunit">
    <text evidence="3">Homodimer.</text>
</comment>
<dbReference type="EMBL" id="QFOI01000117">
    <property type="protein sequence ID" value="PZP49311.1"/>
    <property type="molecule type" value="Genomic_DNA"/>
</dbReference>
<dbReference type="PANTHER" id="PTHR11934:SF0">
    <property type="entry name" value="RIBOSE-5-PHOSPHATE ISOMERASE"/>
    <property type="match status" value="1"/>
</dbReference>
<dbReference type="GO" id="GO:0004751">
    <property type="term" value="F:ribose-5-phosphate isomerase activity"/>
    <property type="evidence" value="ECO:0007669"/>
    <property type="project" value="UniProtKB-UniRule"/>
</dbReference>
<dbReference type="NCBIfam" id="NF001924">
    <property type="entry name" value="PRK00702.1"/>
    <property type="match status" value="1"/>
</dbReference>
<dbReference type="UniPathway" id="UPA00115">
    <property type="reaction ID" value="UER00412"/>
</dbReference>
<organism evidence="4 5">
    <name type="scientific">Pseudopedobacter saltans</name>
    <dbReference type="NCBI Taxonomy" id="151895"/>
    <lineage>
        <taxon>Bacteria</taxon>
        <taxon>Pseudomonadati</taxon>
        <taxon>Bacteroidota</taxon>
        <taxon>Sphingobacteriia</taxon>
        <taxon>Sphingobacteriales</taxon>
        <taxon>Sphingobacteriaceae</taxon>
        <taxon>Pseudopedobacter</taxon>
    </lineage>
</organism>
<dbReference type="InterPro" id="IPR037171">
    <property type="entry name" value="NagB/RpiA_transferase-like"/>
</dbReference>
<feature type="active site" description="Proton acceptor" evidence="3">
    <location>
        <position position="103"/>
    </location>
</feature>
<feature type="binding site" evidence="3">
    <location>
        <position position="121"/>
    </location>
    <ligand>
        <name>substrate</name>
    </ligand>
</feature>
<dbReference type="GO" id="GO:0005829">
    <property type="term" value="C:cytosol"/>
    <property type="evidence" value="ECO:0007669"/>
    <property type="project" value="TreeGrafter"/>
</dbReference>
<evidence type="ECO:0000256" key="1">
    <source>
        <dbReference type="ARBA" id="ARBA00001713"/>
    </source>
</evidence>
<dbReference type="InterPro" id="IPR004788">
    <property type="entry name" value="Ribose5P_isomerase_type_A"/>
</dbReference>
<evidence type="ECO:0000313" key="5">
    <source>
        <dbReference type="Proteomes" id="UP000249645"/>
    </source>
</evidence>
<evidence type="ECO:0000313" key="4">
    <source>
        <dbReference type="EMBL" id="PZP49311.1"/>
    </source>
</evidence>